<dbReference type="Pfam" id="PF02557">
    <property type="entry name" value="VanY"/>
    <property type="match status" value="1"/>
</dbReference>
<dbReference type="PANTHER" id="PTHR34385:SF1">
    <property type="entry name" value="PEPTIDOGLYCAN L-ALANYL-D-GLUTAMATE ENDOPEPTIDASE CWLK"/>
    <property type="match status" value="1"/>
</dbReference>
<proteinExistence type="predicted"/>
<evidence type="ECO:0000256" key="2">
    <source>
        <dbReference type="SAM" id="MobiDB-lite"/>
    </source>
</evidence>
<feature type="signal peptide" evidence="3">
    <location>
        <begin position="1"/>
        <end position="26"/>
    </location>
</feature>
<feature type="coiled-coil region" evidence="1">
    <location>
        <begin position="166"/>
        <end position="193"/>
    </location>
</feature>
<dbReference type="InterPro" id="IPR052179">
    <property type="entry name" value="DD-CPase-like"/>
</dbReference>
<feature type="coiled-coil region" evidence="1">
    <location>
        <begin position="57"/>
        <end position="112"/>
    </location>
</feature>
<evidence type="ECO:0000313" key="6">
    <source>
        <dbReference type="Proteomes" id="UP000217103"/>
    </source>
</evidence>
<evidence type="ECO:0000313" key="5">
    <source>
        <dbReference type="EMBL" id="SDQ50245.1"/>
    </source>
</evidence>
<keyword evidence="5" id="KW-0378">Hydrolase</keyword>
<feature type="domain" description="D-alanyl-D-alanine carboxypeptidase-like core" evidence="4">
    <location>
        <begin position="262"/>
        <end position="370"/>
    </location>
</feature>
<dbReference type="Proteomes" id="UP000217103">
    <property type="component" value="Unassembled WGS sequence"/>
</dbReference>
<keyword evidence="5" id="KW-0121">Carboxypeptidase</keyword>
<keyword evidence="5" id="KW-0645">Protease</keyword>
<accession>A0A1H1BE52</accession>
<organism evidence="5 6">
    <name type="scientific">Thermostaphylospora chromogena</name>
    <dbReference type="NCBI Taxonomy" id="35622"/>
    <lineage>
        <taxon>Bacteria</taxon>
        <taxon>Bacillati</taxon>
        <taxon>Actinomycetota</taxon>
        <taxon>Actinomycetes</taxon>
        <taxon>Streptosporangiales</taxon>
        <taxon>Thermomonosporaceae</taxon>
        <taxon>Thermostaphylospora</taxon>
    </lineage>
</organism>
<sequence length="376" mass="41363">MSSPRSACLIAIIVVMTYLFPGPGQAASREAADRRSGVVAASGESAEQAGTAGRDPVKDLADLRKQAEEAAKALAAATKALEDRRAKLKEADRELSKKLRELENADRALEEVRKPLADLALLLYQQAAAGDVAMFIMTGQADENTLRALGDITQIAQQRDTIAAETGRLLEQRERLAIEAQNLRAEKLLSEAQIDVEVDTLRKRSDKIVKSLTQALAKLGIKVDKVGRAAFSCDPTKAKAAARFPNGLIPDEYLCPLQQKGHKLRADAAIAFISLNEAYRKRFGTPICVSDSYRSLAAQQSVYYRRPGFAAVPGRSNHGLGLAVDLCGGVERFRSPQFNWMEQNGKKYGWIHPDWAYSNPFEPWHWEYDPKIGSLL</sequence>
<dbReference type="STRING" id="35622.SAMN04489764_0925"/>
<keyword evidence="1" id="KW-0175">Coiled coil</keyword>
<reference evidence="5 6" key="1">
    <citation type="submission" date="2016-10" db="EMBL/GenBank/DDBJ databases">
        <authorList>
            <person name="de Groot N.N."/>
        </authorList>
    </citation>
    <scope>NUCLEOTIDE SEQUENCE [LARGE SCALE GENOMIC DNA]</scope>
    <source>
        <strain evidence="5 6">DSM 43794</strain>
    </source>
</reference>
<gene>
    <name evidence="5" type="ORF">SAMN04489764_0925</name>
</gene>
<keyword evidence="6" id="KW-1185">Reference proteome</keyword>
<protein>
    <submittedName>
        <fullName evidence="5">D-alanyl-D-alanine carboxypeptidase</fullName>
    </submittedName>
</protein>
<evidence type="ECO:0000256" key="1">
    <source>
        <dbReference type="SAM" id="Coils"/>
    </source>
</evidence>
<dbReference type="Gene3D" id="3.30.1380.10">
    <property type="match status" value="1"/>
</dbReference>
<dbReference type="PANTHER" id="PTHR34385">
    <property type="entry name" value="D-ALANYL-D-ALANINE CARBOXYPEPTIDASE"/>
    <property type="match status" value="1"/>
</dbReference>
<evidence type="ECO:0000259" key="4">
    <source>
        <dbReference type="Pfam" id="PF02557"/>
    </source>
</evidence>
<dbReference type="GO" id="GO:0006508">
    <property type="term" value="P:proteolysis"/>
    <property type="evidence" value="ECO:0007669"/>
    <property type="project" value="InterPro"/>
</dbReference>
<dbReference type="CDD" id="cd14814">
    <property type="entry name" value="Peptidase_M15"/>
    <property type="match status" value="1"/>
</dbReference>
<name>A0A1H1BE52_9ACTN</name>
<dbReference type="InterPro" id="IPR009045">
    <property type="entry name" value="Zn_M74/Hedgehog-like"/>
</dbReference>
<feature type="chain" id="PRO_5011507367" evidence="3">
    <location>
        <begin position="27"/>
        <end position="376"/>
    </location>
</feature>
<dbReference type="InterPro" id="IPR003709">
    <property type="entry name" value="VanY-like_core_dom"/>
</dbReference>
<dbReference type="AlphaFoldDB" id="A0A1H1BE52"/>
<keyword evidence="3" id="KW-0732">Signal</keyword>
<dbReference type="EMBL" id="FNKK01000002">
    <property type="protein sequence ID" value="SDQ50245.1"/>
    <property type="molecule type" value="Genomic_DNA"/>
</dbReference>
<dbReference type="GO" id="GO:0004180">
    <property type="term" value="F:carboxypeptidase activity"/>
    <property type="evidence" value="ECO:0007669"/>
    <property type="project" value="UniProtKB-KW"/>
</dbReference>
<feature type="region of interest" description="Disordered" evidence="2">
    <location>
        <begin position="31"/>
        <end position="57"/>
    </location>
</feature>
<evidence type="ECO:0000256" key="3">
    <source>
        <dbReference type="SAM" id="SignalP"/>
    </source>
</evidence>
<dbReference type="SUPFAM" id="SSF55166">
    <property type="entry name" value="Hedgehog/DD-peptidase"/>
    <property type="match status" value="1"/>
</dbReference>